<dbReference type="NCBIfam" id="NF002091">
    <property type="entry name" value="PRK00924.1"/>
    <property type="match status" value="1"/>
</dbReference>
<keyword evidence="8" id="KW-1185">Reference proteome</keyword>
<evidence type="ECO:0000256" key="1">
    <source>
        <dbReference type="ARBA" id="ARBA00000552"/>
    </source>
</evidence>
<dbReference type="SUPFAM" id="SSF51182">
    <property type="entry name" value="RmlC-like cupins"/>
    <property type="match status" value="1"/>
</dbReference>
<organism evidence="7 8">
    <name type="scientific">Chryseolinea lacunae</name>
    <dbReference type="NCBI Taxonomy" id="2801331"/>
    <lineage>
        <taxon>Bacteria</taxon>
        <taxon>Pseudomonadati</taxon>
        <taxon>Bacteroidota</taxon>
        <taxon>Cytophagia</taxon>
        <taxon>Cytophagales</taxon>
        <taxon>Fulvivirgaceae</taxon>
        <taxon>Chryseolinea</taxon>
    </lineage>
</organism>
<evidence type="ECO:0000313" key="8">
    <source>
        <dbReference type="Proteomes" id="UP000613030"/>
    </source>
</evidence>
<evidence type="ECO:0000256" key="5">
    <source>
        <dbReference type="ARBA" id="ARBA00023235"/>
    </source>
</evidence>
<evidence type="ECO:0000256" key="6">
    <source>
        <dbReference type="HAMAP-Rule" id="MF_00687"/>
    </source>
</evidence>
<proteinExistence type="inferred from homology"/>
<dbReference type="InterPro" id="IPR014710">
    <property type="entry name" value="RmlC-like_jellyroll"/>
</dbReference>
<keyword evidence="3 6" id="KW-0479">Metal-binding</keyword>
<evidence type="ECO:0000256" key="4">
    <source>
        <dbReference type="ARBA" id="ARBA00022833"/>
    </source>
</evidence>
<feature type="binding site" evidence="6">
    <location>
        <position position="195"/>
    </location>
    <ligand>
        <name>Zn(2+)</name>
        <dbReference type="ChEBI" id="CHEBI:29105"/>
    </ligand>
</feature>
<comment type="cofactor">
    <cofactor evidence="6">
        <name>Zn(2+)</name>
        <dbReference type="ChEBI" id="CHEBI:29105"/>
    </cofactor>
    <text evidence="6">Binds 1 zinc ion per subunit.</text>
</comment>
<dbReference type="CDD" id="cd20491">
    <property type="entry name" value="cupin_KduI_C"/>
    <property type="match status" value="1"/>
</dbReference>
<comment type="function">
    <text evidence="6">Catalyzes the isomerization of 5-dehydro-4-deoxy-D-glucuronate to 3-deoxy-D-glycero-2,5-hexodiulosonate.</text>
</comment>
<dbReference type="PANTHER" id="PTHR38461">
    <property type="entry name" value="4-DEOXY-L-THREO-5-HEXOSULOSE-URONATE KETOL-ISOMERASE"/>
    <property type="match status" value="1"/>
</dbReference>
<dbReference type="PIRSF" id="PIRSF006625">
    <property type="entry name" value="KduI"/>
    <property type="match status" value="1"/>
</dbReference>
<keyword evidence="4 6" id="KW-0862">Zinc</keyword>
<dbReference type="InterPro" id="IPR011051">
    <property type="entry name" value="RmlC_Cupin_sf"/>
</dbReference>
<dbReference type="InterPro" id="IPR007045">
    <property type="entry name" value="KduI"/>
</dbReference>
<dbReference type="RefSeq" id="WP_202011518.1">
    <property type="nucleotide sequence ID" value="NZ_JAERRB010000005.1"/>
</dbReference>
<dbReference type="EMBL" id="JAERRB010000005">
    <property type="protein sequence ID" value="MBL0742846.1"/>
    <property type="molecule type" value="Genomic_DNA"/>
</dbReference>
<comment type="catalytic activity">
    <reaction evidence="1 6">
        <text>5-dehydro-4-deoxy-D-glucuronate = 3-deoxy-D-glycero-2,5-hexodiulosonate</text>
        <dbReference type="Rhea" id="RHEA:23896"/>
        <dbReference type="ChEBI" id="CHEBI:17117"/>
        <dbReference type="ChEBI" id="CHEBI:29071"/>
        <dbReference type="EC" id="5.3.1.17"/>
    </reaction>
</comment>
<dbReference type="CDD" id="cd20294">
    <property type="entry name" value="cupin_KduI_N"/>
    <property type="match status" value="1"/>
</dbReference>
<comment type="pathway">
    <text evidence="6">Glycan metabolism; pectin degradation; 2-dehydro-3-deoxy-D-gluconate from pectin: step 4/5.</text>
</comment>
<name>A0ABS1KTR3_9BACT</name>
<dbReference type="PANTHER" id="PTHR38461:SF1">
    <property type="entry name" value="4-DEOXY-L-THREO-5-HEXOSULOSE-URONATE KETOL-ISOMERASE"/>
    <property type="match status" value="1"/>
</dbReference>
<protein>
    <recommendedName>
        <fullName evidence="6">4-deoxy-L-threo-5-hexosulose-uronate ketol-isomerase</fullName>
        <ecNumber evidence="6">5.3.1.17</ecNumber>
    </recommendedName>
    <alternativeName>
        <fullName evidence="6">5-keto-4-deoxyuronate isomerase</fullName>
    </alternativeName>
    <alternativeName>
        <fullName evidence="6">DKI isomerase</fullName>
    </alternativeName>
</protein>
<dbReference type="EC" id="5.3.1.17" evidence="6"/>
<evidence type="ECO:0000256" key="2">
    <source>
        <dbReference type="ARBA" id="ARBA00008086"/>
    </source>
</evidence>
<evidence type="ECO:0000313" key="7">
    <source>
        <dbReference type="EMBL" id="MBL0742846.1"/>
    </source>
</evidence>
<comment type="similarity">
    <text evidence="2 6">Belongs to the KduI family.</text>
</comment>
<evidence type="ECO:0000256" key="3">
    <source>
        <dbReference type="ARBA" id="ARBA00022723"/>
    </source>
</evidence>
<dbReference type="InterPro" id="IPR027449">
    <property type="entry name" value="KduI_N"/>
</dbReference>
<sequence>MKSEIRYAIHPDAAKTFQTQQLRDAFLIEELFPENNIYLCYTHYDRLIVGGANPTTPLTLETFDALKADFFLQRREIGIINVGGKGKVTVDGTDYALENKEALYVGRGAKEIIFHPGAEKPLYYFNSAPAHTAYPTRKVSIGEAETVVLGALETSNHRTIRKLLVNSVLPTCQLQMGLTELNVGSVWNTMPAHVHDRRMEAYFYFDVPANQVVSHFMGEPTETRHLFVKNHQAVISPPWSIHSGAGTSNYTFVWGMAGENLDYSDMDAVAPTQMR</sequence>
<dbReference type="Gene3D" id="2.60.120.520">
    <property type="entry name" value="pectin degrading enzyme 5-keto 4- deoxyuronate isomerase, domain 1"/>
    <property type="match status" value="1"/>
</dbReference>
<feature type="binding site" evidence="6">
    <location>
        <position position="242"/>
    </location>
    <ligand>
        <name>Zn(2+)</name>
        <dbReference type="ChEBI" id="CHEBI:29105"/>
    </ligand>
</feature>
<gene>
    <name evidence="6 7" type="primary">kduI</name>
    <name evidence="7" type="ORF">JI741_16585</name>
</gene>
<dbReference type="Proteomes" id="UP000613030">
    <property type="component" value="Unassembled WGS sequence"/>
</dbReference>
<accession>A0ABS1KTR3</accession>
<dbReference type="Gene3D" id="2.60.120.10">
    <property type="entry name" value="Jelly Rolls"/>
    <property type="match status" value="1"/>
</dbReference>
<dbReference type="InterPro" id="IPR021120">
    <property type="entry name" value="KduI/IolB_isomerase"/>
</dbReference>
<dbReference type="GO" id="GO:0008697">
    <property type="term" value="F:4-deoxy-L-threo-5-hexosulose-uronate ketol-isomerase activity"/>
    <property type="evidence" value="ECO:0007669"/>
    <property type="project" value="UniProtKB-EC"/>
</dbReference>
<dbReference type="Pfam" id="PF04962">
    <property type="entry name" value="KduI"/>
    <property type="match status" value="1"/>
</dbReference>
<keyword evidence="5 6" id="KW-0413">Isomerase</keyword>
<feature type="binding site" evidence="6">
    <location>
        <position position="200"/>
    </location>
    <ligand>
        <name>Zn(2+)</name>
        <dbReference type="ChEBI" id="CHEBI:29105"/>
    </ligand>
</feature>
<feature type="binding site" evidence="6">
    <location>
        <position position="193"/>
    </location>
    <ligand>
        <name>Zn(2+)</name>
        <dbReference type="ChEBI" id="CHEBI:29105"/>
    </ligand>
</feature>
<comment type="caution">
    <text evidence="7">The sequence shown here is derived from an EMBL/GenBank/DDBJ whole genome shotgun (WGS) entry which is preliminary data.</text>
</comment>
<dbReference type="HAMAP" id="MF_00687">
    <property type="entry name" value="KduI"/>
    <property type="match status" value="1"/>
</dbReference>
<reference evidence="7 8" key="1">
    <citation type="submission" date="2021-01" db="EMBL/GenBank/DDBJ databases">
        <title>Chryseolinea sp. Jin1 Genome sequencing and assembly.</title>
        <authorList>
            <person name="Kim I."/>
        </authorList>
    </citation>
    <scope>NUCLEOTIDE SEQUENCE [LARGE SCALE GENOMIC DNA]</scope>
    <source>
        <strain evidence="7 8">Jin1</strain>
    </source>
</reference>